<organism evidence="1">
    <name type="scientific">Arundo donax</name>
    <name type="common">Giant reed</name>
    <name type="synonym">Donax arundinaceus</name>
    <dbReference type="NCBI Taxonomy" id="35708"/>
    <lineage>
        <taxon>Eukaryota</taxon>
        <taxon>Viridiplantae</taxon>
        <taxon>Streptophyta</taxon>
        <taxon>Embryophyta</taxon>
        <taxon>Tracheophyta</taxon>
        <taxon>Spermatophyta</taxon>
        <taxon>Magnoliopsida</taxon>
        <taxon>Liliopsida</taxon>
        <taxon>Poales</taxon>
        <taxon>Poaceae</taxon>
        <taxon>PACMAD clade</taxon>
        <taxon>Arundinoideae</taxon>
        <taxon>Arundineae</taxon>
        <taxon>Arundo</taxon>
    </lineage>
</organism>
<reference evidence="1" key="2">
    <citation type="journal article" date="2015" name="Data Brief">
        <title>Shoot transcriptome of the giant reed, Arundo donax.</title>
        <authorList>
            <person name="Barrero R.A."/>
            <person name="Guerrero F.D."/>
            <person name="Moolhuijzen P."/>
            <person name="Goolsby J.A."/>
            <person name="Tidwell J."/>
            <person name="Bellgard S.E."/>
            <person name="Bellgard M.I."/>
        </authorList>
    </citation>
    <scope>NUCLEOTIDE SEQUENCE</scope>
    <source>
        <tissue evidence="1">Shoot tissue taken approximately 20 cm above the soil surface</tissue>
    </source>
</reference>
<accession>A0A0A9FLN2</accession>
<evidence type="ECO:0000313" key="1">
    <source>
        <dbReference type="EMBL" id="JAE13252.1"/>
    </source>
</evidence>
<name>A0A0A9FLN2_ARUDO</name>
<protein>
    <submittedName>
        <fullName evidence="1">Uncharacterized protein</fullName>
    </submittedName>
</protein>
<reference evidence="1" key="1">
    <citation type="submission" date="2014-09" db="EMBL/GenBank/DDBJ databases">
        <authorList>
            <person name="Magalhaes I.L.F."/>
            <person name="Oliveira U."/>
            <person name="Santos F.R."/>
            <person name="Vidigal T.H.D.A."/>
            <person name="Brescovit A.D."/>
            <person name="Santos A.J."/>
        </authorList>
    </citation>
    <scope>NUCLEOTIDE SEQUENCE</scope>
    <source>
        <tissue evidence="1">Shoot tissue taken approximately 20 cm above the soil surface</tissue>
    </source>
</reference>
<dbReference type="AlphaFoldDB" id="A0A0A9FLN2"/>
<sequence length="45" mass="4698">MLIACYIKVFPKKNPKGNDRCHTAAVAASPASTVPPLLSPYPSAA</sequence>
<proteinExistence type="predicted"/>
<dbReference type="EMBL" id="GBRH01184644">
    <property type="protein sequence ID" value="JAE13252.1"/>
    <property type="molecule type" value="Transcribed_RNA"/>
</dbReference>